<dbReference type="STRING" id="373672.SAMN05421785_106263"/>
<feature type="transmembrane region" description="Helical" evidence="1">
    <location>
        <begin position="461"/>
        <end position="480"/>
    </location>
</feature>
<organism evidence="2 3">
    <name type="scientific">Chryseobacterium gambrini</name>
    <dbReference type="NCBI Taxonomy" id="373672"/>
    <lineage>
        <taxon>Bacteria</taxon>
        <taxon>Pseudomonadati</taxon>
        <taxon>Bacteroidota</taxon>
        <taxon>Flavobacteriia</taxon>
        <taxon>Flavobacteriales</taxon>
        <taxon>Weeksellaceae</taxon>
        <taxon>Chryseobacterium group</taxon>
        <taxon>Chryseobacterium</taxon>
    </lineage>
</organism>
<name>A0A1N7PHI6_9FLAO</name>
<dbReference type="OrthoDB" id="996104at2"/>
<feature type="transmembrane region" description="Helical" evidence="1">
    <location>
        <begin position="545"/>
        <end position="569"/>
    </location>
</feature>
<feature type="transmembrane region" description="Helical" evidence="1">
    <location>
        <begin position="105"/>
        <end position="130"/>
    </location>
</feature>
<keyword evidence="1" id="KW-0812">Transmembrane</keyword>
<proteinExistence type="predicted"/>
<keyword evidence="1" id="KW-0472">Membrane</keyword>
<keyword evidence="1" id="KW-1133">Transmembrane helix</keyword>
<feature type="transmembrane region" description="Helical" evidence="1">
    <location>
        <begin position="486"/>
        <end position="507"/>
    </location>
</feature>
<dbReference type="Proteomes" id="UP000185781">
    <property type="component" value="Unassembled WGS sequence"/>
</dbReference>
<feature type="transmembrane region" description="Helical" evidence="1">
    <location>
        <begin position="590"/>
        <end position="613"/>
    </location>
</feature>
<protein>
    <submittedName>
        <fullName evidence="2">Uncharacterized protein</fullName>
    </submittedName>
</protein>
<sequence>MQKINQFNQYLLEKYPTVWNTRIVWMLLASAVLHVFFFIVGYISHADPVSLQKINVKDDYFREGMIFIHLIISVLMMVGWLIMMFKNNAFKNFYPSSKGKLFLQFVQYFIIIFAGTTFYFSYMTGFKLFIKNKYPDQEMTENINVINKANAFLSQDLEHYTLDNRTFPKFYDLYCETDINKIDRNQKYFVYYNRVYQFYNLYSKTVYKKDKYGDFLFPSGETEKNLAYEENKKGSATYYFKKDVVDMSPYINTTDLTYYNFSDVFYSDDYSGKDYLRMQYSGEEPYDGYNQTIKDSYKKKRFEINRFTTNLLNKKNPAEIEKLLKNFLDISKKFGIKNNLDSKSWVKMIYHPNDFNVRYFIKKYKPLPDEEYDVNNAPMDEDGNYVYTKTVTDSAAAVVDGEVVNDSVQIRDFNPDIDTQLSPAEYFKNNTTDYYYYSDNLQNLLNNVDLIKSTDFFSENIHIYIWIAFFLATIIFSFRITGLKSLLFSVISAGVLFLAVVLVTVLFSASSGRNGIEFFVSYFVFFIGLAILLLPIVMMKSLKKLIASILINISLNGFVLFVLLIFFIINIHQEESCEQINIMSYDCPTIIKTLGFNLSYIILACGFIFMYLYTSVLHKWKAMPN</sequence>
<evidence type="ECO:0000256" key="1">
    <source>
        <dbReference type="SAM" id="Phobius"/>
    </source>
</evidence>
<dbReference type="AlphaFoldDB" id="A0A1N7PHI6"/>
<dbReference type="RefSeq" id="WP_076393642.1">
    <property type="nucleotide sequence ID" value="NZ_FTOV01000006.1"/>
</dbReference>
<evidence type="ECO:0000313" key="3">
    <source>
        <dbReference type="Proteomes" id="UP000185781"/>
    </source>
</evidence>
<accession>A0A1N7PHI6</accession>
<feature type="transmembrane region" description="Helical" evidence="1">
    <location>
        <begin position="519"/>
        <end position="539"/>
    </location>
</feature>
<feature type="transmembrane region" description="Helical" evidence="1">
    <location>
        <begin position="64"/>
        <end position="85"/>
    </location>
</feature>
<gene>
    <name evidence="2" type="ORF">SAMN05421785_106263</name>
</gene>
<evidence type="ECO:0000313" key="2">
    <source>
        <dbReference type="EMBL" id="SIT09980.1"/>
    </source>
</evidence>
<dbReference type="EMBL" id="FTOV01000006">
    <property type="protein sequence ID" value="SIT09980.1"/>
    <property type="molecule type" value="Genomic_DNA"/>
</dbReference>
<feature type="transmembrane region" description="Helical" evidence="1">
    <location>
        <begin position="23"/>
        <end position="43"/>
    </location>
</feature>
<reference evidence="2 3" key="1">
    <citation type="submission" date="2017-01" db="EMBL/GenBank/DDBJ databases">
        <authorList>
            <person name="Mah S.A."/>
            <person name="Swanson W.J."/>
            <person name="Moy G.W."/>
            <person name="Vacquier V.D."/>
        </authorList>
    </citation>
    <scope>NUCLEOTIDE SEQUENCE [LARGE SCALE GENOMIC DNA]</scope>
    <source>
        <strain evidence="2 3">DSM 18014</strain>
    </source>
</reference>